<comment type="caution">
    <text evidence="2">The sequence shown here is derived from an EMBL/GenBank/DDBJ whole genome shotgun (WGS) entry which is preliminary data.</text>
</comment>
<accession>A0A2G6Q542</accession>
<proteinExistence type="predicted"/>
<dbReference type="RefSeq" id="WP_099686644.1">
    <property type="nucleotide sequence ID" value="NZ_JBOIRJ010000071.1"/>
</dbReference>
<feature type="domain" description="AMP-dependent synthetase/ligase" evidence="1">
    <location>
        <begin position="9"/>
        <end position="353"/>
    </location>
</feature>
<evidence type="ECO:0000313" key="3">
    <source>
        <dbReference type="Proteomes" id="UP000228484"/>
    </source>
</evidence>
<organism evidence="2 3">
    <name type="scientific">Bacillus fungorum</name>
    <dbReference type="NCBI Taxonomy" id="2039284"/>
    <lineage>
        <taxon>Bacteria</taxon>
        <taxon>Bacillati</taxon>
        <taxon>Bacillota</taxon>
        <taxon>Bacilli</taxon>
        <taxon>Bacillales</taxon>
        <taxon>Bacillaceae</taxon>
        <taxon>Bacillus</taxon>
    </lineage>
</organism>
<dbReference type="Gene3D" id="3.30.300.30">
    <property type="match status" value="1"/>
</dbReference>
<keyword evidence="3" id="KW-1185">Reference proteome</keyword>
<dbReference type="InterPro" id="IPR042099">
    <property type="entry name" value="ANL_N_sf"/>
</dbReference>
<dbReference type="Proteomes" id="UP000228484">
    <property type="component" value="Unassembled WGS sequence"/>
</dbReference>
<reference evidence="2 3" key="1">
    <citation type="submission" date="2017-09" db="EMBL/GenBank/DDBJ databases">
        <title>Biocontrol bacteria screening and application from spent mushroom substrate.</title>
        <authorList>
            <person name="Sun X."/>
        </authorList>
    </citation>
    <scope>NUCLEOTIDE SEQUENCE [LARGE SCALE GENOMIC DNA]</scope>
    <source>
        <strain evidence="2 3">100374</strain>
    </source>
</reference>
<gene>
    <name evidence="2" type="ORF">CO726_29300</name>
</gene>
<dbReference type="InterPro" id="IPR050237">
    <property type="entry name" value="ATP-dep_AMP-bd_enzyme"/>
</dbReference>
<dbReference type="PANTHER" id="PTHR43767:SF10">
    <property type="entry name" value="SURFACTIN SYNTHASE SUBUNIT 1"/>
    <property type="match status" value="1"/>
</dbReference>
<protein>
    <submittedName>
        <fullName evidence="2">AMP-dependent synthetase</fullName>
    </submittedName>
</protein>
<dbReference type="InterPro" id="IPR000873">
    <property type="entry name" value="AMP-dep_synth/lig_dom"/>
</dbReference>
<evidence type="ECO:0000259" key="1">
    <source>
        <dbReference type="Pfam" id="PF00501"/>
    </source>
</evidence>
<name>A0A2G6Q542_9BACI</name>
<sequence>MNYIHQILDNVARKYKKKTALIARDEVITYQEVQERSFQFGNYLLQQGIEKGDRILLKLPNSIDLICLLMGISRVGGVSVIINSQTTKYNYDYIVSDCNPKLIISEEYNSSKISINPIILMNTVKEEIKNYDKHKLLSDEIEEMDLALLIYTSGSTGRPKAVVSPHSNVIFCTKAISEVLEINDCDIIGNFLPFSFDYGLYQIFLSFYNKATLALGEVSLAGVQFVKFLKEWKVTILPSVPHLTEGLIKLLPRYRNDVPLRIITNTGESLPLSYISKLEVLIPNCKIYPMYGLTECKRVSILKPHEIAIKPGSVGKPLQGVKCYVVNEQGNSLKVGEIGELVVEGPNVMTGYWNNNSLTNEKFKKNIHGVINTLYTGDLFKIDNDGYLYFIGRTGDYYKQKGFRISLKEIEDTVYNLNLAEIAVLIPPDDLVKKSILFLKTDKSISYVKEKLMERIESYKIPDEILILKEMPVSVNKKIDKSKLREIRSQI</sequence>
<dbReference type="InterPro" id="IPR020845">
    <property type="entry name" value="AMP-binding_CS"/>
</dbReference>
<dbReference type="Pfam" id="PF00501">
    <property type="entry name" value="AMP-binding"/>
    <property type="match status" value="1"/>
</dbReference>
<dbReference type="SUPFAM" id="SSF56801">
    <property type="entry name" value="Acetyl-CoA synthetase-like"/>
    <property type="match status" value="1"/>
</dbReference>
<dbReference type="EMBL" id="NWUW01000055">
    <property type="protein sequence ID" value="PIE91946.1"/>
    <property type="molecule type" value="Genomic_DNA"/>
</dbReference>
<dbReference type="PANTHER" id="PTHR43767">
    <property type="entry name" value="LONG-CHAIN-FATTY-ACID--COA LIGASE"/>
    <property type="match status" value="1"/>
</dbReference>
<dbReference type="InterPro" id="IPR045851">
    <property type="entry name" value="AMP-bd_C_sf"/>
</dbReference>
<dbReference type="AlphaFoldDB" id="A0A2G6Q542"/>
<dbReference type="PROSITE" id="PS00455">
    <property type="entry name" value="AMP_BINDING"/>
    <property type="match status" value="1"/>
</dbReference>
<evidence type="ECO:0000313" key="2">
    <source>
        <dbReference type="EMBL" id="PIE91946.1"/>
    </source>
</evidence>
<dbReference type="Gene3D" id="3.40.50.12780">
    <property type="entry name" value="N-terminal domain of ligase-like"/>
    <property type="match status" value="1"/>
</dbReference>